<sequence>MSIPESVRAKKNQNIGDTSLSHATNKASSNVVHNAPDEPSPDARSQYRNWRASEHPFPLGPEKAWSIDTGDSVAPQDGPVEKSITEALAGVEPTRSRKASHSLRFFKEGLPDEVAKKRDAKSSRLQTKLSPTQERTDAEDLSNAKDDQTVHKQVPFLPDGMRQISRDLPSAVSTSSTIAEDQQHQPETTADYFGLEVKKDMVPITSGEVSSLASRLAEASLDLHAGHKPDLDIAPSPEPSKVHRVSNASTERGHVSDECEDSSEEKISSAVFVPHQDPEESSKDNLAPSDRPSDRPVTSRRQSTKEDFRSWLVKADEPDEDGQRKNDSENGVTWKVASTGAPKPSSSAADECAIDDNDDDDQGLPATGIVSSETPQVNLPAEDEAAFDMEQEPKQPLEAIELVPYKHQVGGHTTVWRFSKKAVCKQLNNRENEFYENIERYHRSLLPFLPRYIGVLNVTFRKQPRRKSIAKREDAAAAEQALVPSPAPAAERQDTLLKSVLTPGKAELEGRNHRRVFSQSIHSSSGPLPTVTFVDNQHILPRSLLQPNVTGTERTRSASMTNIYDQARSDEAFGKDSQPGRPPLRPALEDRHANSWGATTVNKRLRNEVFNDAFLKEPVTVRKHKTPASHQRTIPRRAVQSTLSSQSLGGSDGAVQTPAHQDGASRLPSSPLRAKPTLAYHHSDNGHDRSPQALEPAEHVKDVTGTSAPEPDTLSERFPSPRRKRRYSGSGLRRRPQEVSGGPSDTIQSRGDLQYFEGADDAGYRADTGSAMASTATTPAIETATHGPRRTLSPQAPFLPASGTSSAVASELPSPAAEPTKIPRPVNPKEAQTQGSRVEYFLLLEDLTAGMKKPCIMDLKMGTRQYGVEASAKKRESQRRKCAGTTSRELGVRVCGLQTWNAKTQSFIFKDKYWGRDLQAGQEFQDALTMFLYDGMDYSSVLKHIPAILHKLNQLELTVRRLHGYRFYAASLLMFYDADTSNDGYETAIDDSTTDVPTDADESWEVRRRRKDKREIDFKMADFANSVIPGEMPADKPCPPTHPDQPDRGFLRGLASLRQYFLRIQRDVRAELGLAVAQRGHPRYEEVEEEEQSFSVSE</sequence>
<dbReference type="GO" id="GO:0008440">
    <property type="term" value="F:inositol-1,4,5-trisphosphate 3-kinase activity"/>
    <property type="evidence" value="ECO:0007669"/>
    <property type="project" value="TreeGrafter"/>
</dbReference>
<feature type="compositionally biased region" description="Basic and acidic residues" evidence="5">
    <location>
        <begin position="681"/>
        <end position="702"/>
    </location>
</feature>
<dbReference type="Pfam" id="PF03770">
    <property type="entry name" value="IPK"/>
    <property type="match status" value="1"/>
</dbReference>
<dbReference type="GO" id="GO:0046854">
    <property type="term" value="P:phosphatidylinositol phosphate biosynthetic process"/>
    <property type="evidence" value="ECO:0007669"/>
    <property type="project" value="TreeGrafter"/>
</dbReference>
<evidence type="ECO:0000313" key="7">
    <source>
        <dbReference type="Proteomes" id="UP000070501"/>
    </source>
</evidence>
<protein>
    <recommendedName>
        <fullName evidence="4">Kinase</fullName>
        <ecNumber evidence="4">2.7.-.-</ecNumber>
    </recommendedName>
</protein>
<keyword evidence="3 4" id="KW-0418">Kinase</keyword>
<keyword evidence="7" id="KW-1185">Reference proteome</keyword>
<dbReference type="STRING" id="196109.A0A136INY9"/>
<dbReference type="InterPro" id="IPR038286">
    <property type="entry name" value="IPK_sf"/>
</dbReference>
<feature type="region of interest" description="Disordered" evidence="5">
    <location>
        <begin position="770"/>
        <end position="833"/>
    </location>
</feature>
<feature type="region of interest" description="Disordered" evidence="5">
    <location>
        <begin position="227"/>
        <end position="370"/>
    </location>
</feature>
<dbReference type="GO" id="GO:0000824">
    <property type="term" value="F:inositol-1,4,5,6-tetrakisphosphate 3-kinase activity"/>
    <property type="evidence" value="ECO:0007669"/>
    <property type="project" value="TreeGrafter"/>
</dbReference>
<feature type="compositionally biased region" description="Basic and acidic residues" evidence="5">
    <location>
        <begin position="134"/>
        <end position="150"/>
    </location>
</feature>
<dbReference type="GO" id="GO:0032958">
    <property type="term" value="P:inositol phosphate biosynthetic process"/>
    <property type="evidence" value="ECO:0007669"/>
    <property type="project" value="InterPro"/>
</dbReference>
<feature type="compositionally biased region" description="Polar residues" evidence="5">
    <location>
        <begin position="123"/>
        <end position="133"/>
    </location>
</feature>
<evidence type="ECO:0000256" key="1">
    <source>
        <dbReference type="ARBA" id="ARBA00007374"/>
    </source>
</evidence>
<evidence type="ECO:0000256" key="3">
    <source>
        <dbReference type="ARBA" id="ARBA00022777"/>
    </source>
</evidence>
<dbReference type="FunCoup" id="A0A136INY9">
    <property type="interactions" value="186"/>
</dbReference>
<dbReference type="GO" id="GO:0005737">
    <property type="term" value="C:cytoplasm"/>
    <property type="evidence" value="ECO:0007669"/>
    <property type="project" value="TreeGrafter"/>
</dbReference>
<feature type="region of interest" description="Disordered" evidence="5">
    <location>
        <begin position="1"/>
        <end position="78"/>
    </location>
</feature>
<evidence type="ECO:0000256" key="2">
    <source>
        <dbReference type="ARBA" id="ARBA00022679"/>
    </source>
</evidence>
<dbReference type="Proteomes" id="UP000070501">
    <property type="component" value="Unassembled WGS sequence"/>
</dbReference>
<feature type="compositionally biased region" description="Acidic residues" evidence="5">
    <location>
        <begin position="352"/>
        <end position="362"/>
    </location>
</feature>
<evidence type="ECO:0000256" key="5">
    <source>
        <dbReference type="SAM" id="MobiDB-lite"/>
    </source>
</evidence>
<feature type="compositionally biased region" description="Polar residues" evidence="5">
    <location>
        <begin position="171"/>
        <end position="188"/>
    </location>
</feature>
<feature type="region of interest" description="Disordered" evidence="5">
    <location>
        <begin position="568"/>
        <end position="596"/>
    </location>
</feature>
<feature type="region of interest" description="Disordered" evidence="5">
    <location>
        <begin position="110"/>
        <end position="189"/>
    </location>
</feature>
<keyword evidence="2 4" id="KW-0808">Transferase</keyword>
<dbReference type="AlphaFoldDB" id="A0A136INY9"/>
<dbReference type="EMBL" id="KQ964266">
    <property type="protein sequence ID" value="KXJ86646.1"/>
    <property type="molecule type" value="Genomic_DNA"/>
</dbReference>
<feature type="region of interest" description="Disordered" evidence="5">
    <location>
        <begin position="621"/>
        <end position="751"/>
    </location>
</feature>
<evidence type="ECO:0000313" key="6">
    <source>
        <dbReference type="EMBL" id="KXJ86646.1"/>
    </source>
</evidence>
<organism evidence="6 7">
    <name type="scientific">Microdochium bolleyi</name>
    <dbReference type="NCBI Taxonomy" id="196109"/>
    <lineage>
        <taxon>Eukaryota</taxon>
        <taxon>Fungi</taxon>
        <taxon>Dikarya</taxon>
        <taxon>Ascomycota</taxon>
        <taxon>Pezizomycotina</taxon>
        <taxon>Sordariomycetes</taxon>
        <taxon>Xylariomycetidae</taxon>
        <taxon>Xylariales</taxon>
        <taxon>Microdochiaceae</taxon>
        <taxon>Microdochium</taxon>
    </lineage>
</organism>
<evidence type="ECO:0000256" key="4">
    <source>
        <dbReference type="RuleBase" id="RU363090"/>
    </source>
</evidence>
<dbReference type="Gene3D" id="3.30.470.160">
    <property type="entry name" value="Inositol polyphosphate kinase"/>
    <property type="match status" value="1"/>
</dbReference>
<dbReference type="PANTHER" id="PTHR12400">
    <property type="entry name" value="INOSITOL POLYPHOSPHATE KINASE"/>
    <property type="match status" value="1"/>
</dbReference>
<comment type="similarity">
    <text evidence="1 4">Belongs to the inositol phosphokinase (IPK) family.</text>
</comment>
<dbReference type="GO" id="GO:0005634">
    <property type="term" value="C:nucleus"/>
    <property type="evidence" value="ECO:0007669"/>
    <property type="project" value="TreeGrafter"/>
</dbReference>
<dbReference type="PANTHER" id="PTHR12400:SF21">
    <property type="entry name" value="KINASE"/>
    <property type="match status" value="1"/>
</dbReference>
<feature type="compositionally biased region" description="Low complexity" evidence="5">
    <location>
        <begin position="640"/>
        <end position="649"/>
    </location>
</feature>
<gene>
    <name evidence="6" type="ORF">Micbo1qcDRAFT_125694</name>
</gene>
<reference evidence="7" key="1">
    <citation type="submission" date="2016-02" db="EMBL/GenBank/DDBJ databases">
        <title>Draft genome sequence of Microdochium bolleyi, a fungal endophyte of beachgrass.</title>
        <authorList>
            <consortium name="DOE Joint Genome Institute"/>
            <person name="David A.S."/>
            <person name="May G."/>
            <person name="Haridas S."/>
            <person name="Lim J."/>
            <person name="Wang M."/>
            <person name="Labutti K."/>
            <person name="Lipzen A."/>
            <person name="Barry K."/>
            <person name="Grigoriev I.V."/>
        </authorList>
    </citation>
    <scope>NUCLEOTIDE SEQUENCE [LARGE SCALE GENOMIC DNA]</scope>
    <source>
        <strain evidence="7">J235TASD1</strain>
    </source>
</reference>
<accession>A0A136INY9</accession>
<dbReference type="OrthoDB" id="2573163at2759"/>
<dbReference type="SUPFAM" id="SSF56104">
    <property type="entry name" value="SAICAR synthase-like"/>
    <property type="match status" value="1"/>
</dbReference>
<feature type="compositionally biased region" description="Polar residues" evidence="5">
    <location>
        <begin position="12"/>
        <end position="32"/>
    </location>
</feature>
<feature type="compositionally biased region" description="Basic and acidic residues" evidence="5">
    <location>
        <begin position="110"/>
        <end position="122"/>
    </location>
</feature>
<feature type="compositionally biased region" description="Polar residues" evidence="5">
    <location>
        <begin position="771"/>
        <end position="780"/>
    </location>
</feature>
<name>A0A136INY9_9PEZI</name>
<dbReference type="EC" id="2.7.-.-" evidence="4"/>
<proteinExistence type="inferred from homology"/>
<dbReference type="InterPro" id="IPR005522">
    <property type="entry name" value="IPK"/>
</dbReference>
<dbReference type="InParanoid" id="A0A136INY9"/>